<accession>A0A8S2FCU5</accession>
<evidence type="ECO:0000313" key="2">
    <source>
        <dbReference type="EMBL" id="CAF4227228.1"/>
    </source>
</evidence>
<dbReference type="Proteomes" id="UP000677228">
    <property type="component" value="Unassembled WGS sequence"/>
</dbReference>
<name>A0A8S2FCU5_9BILA</name>
<sequence length="127" mass="14203">EQISDTIVTTTTTITTPTIEPRTAQRHGTKLKDIGAFIQSVTGCLAALGPITGTVLCWCGIRCYRNGGECKSAWWYPKTLNEYRRRRDAARELKFKTKLNSGTGLYGYAYRHVPELYLTIQPSGVTK</sequence>
<evidence type="ECO:0000313" key="1">
    <source>
        <dbReference type="EMBL" id="CAF1428749.1"/>
    </source>
</evidence>
<protein>
    <submittedName>
        <fullName evidence="1">Uncharacterized protein</fullName>
    </submittedName>
</protein>
<reference evidence="1" key="1">
    <citation type="submission" date="2021-02" db="EMBL/GenBank/DDBJ databases">
        <authorList>
            <person name="Nowell W R."/>
        </authorList>
    </citation>
    <scope>NUCLEOTIDE SEQUENCE</scope>
</reference>
<gene>
    <name evidence="1" type="ORF">OVA965_LOCUS33955</name>
    <name evidence="2" type="ORF">TMI583_LOCUS34861</name>
</gene>
<proteinExistence type="predicted"/>
<dbReference type="EMBL" id="CAJOBA010049763">
    <property type="protein sequence ID" value="CAF4227228.1"/>
    <property type="molecule type" value="Genomic_DNA"/>
</dbReference>
<feature type="non-terminal residue" evidence="1">
    <location>
        <position position="1"/>
    </location>
</feature>
<organism evidence="1 3">
    <name type="scientific">Didymodactylos carnosus</name>
    <dbReference type="NCBI Taxonomy" id="1234261"/>
    <lineage>
        <taxon>Eukaryota</taxon>
        <taxon>Metazoa</taxon>
        <taxon>Spiralia</taxon>
        <taxon>Gnathifera</taxon>
        <taxon>Rotifera</taxon>
        <taxon>Eurotatoria</taxon>
        <taxon>Bdelloidea</taxon>
        <taxon>Philodinida</taxon>
        <taxon>Philodinidae</taxon>
        <taxon>Didymodactylos</taxon>
    </lineage>
</organism>
<dbReference type="Proteomes" id="UP000682733">
    <property type="component" value="Unassembled WGS sequence"/>
</dbReference>
<comment type="caution">
    <text evidence="1">The sequence shown here is derived from an EMBL/GenBank/DDBJ whole genome shotgun (WGS) entry which is preliminary data.</text>
</comment>
<evidence type="ECO:0000313" key="3">
    <source>
        <dbReference type="Proteomes" id="UP000677228"/>
    </source>
</evidence>
<dbReference type="AlphaFoldDB" id="A0A8S2FCU5"/>
<dbReference type="EMBL" id="CAJNOK010027983">
    <property type="protein sequence ID" value="CAF1428749.1"/>
    <property type="molecule type" value="Genomic_DNA"/>
</dbReference>